<organism evidence="1">
    <name type="scientific">uncultured bacterium</name>
    <name type="common">gcode 4</name>
    <dbReference type="NCBI Taxonomy" id="1234023"/>
    <lineage>
        <taxon>Bacteria</taxon>
        <taxon>environmental samples</taxon>
    </lineage>
</organism>
<gene>
    <name evidence="1" type="ORF">ACD_3C00110G0003</name>
</gene>
<evidence type="ECO:0000313" key="1">
    <source>
        <dbReference type="EMBL" id="EKE28020.1"/>
    </source>
</evidence>
<accession>K2GXB8</accession>
<reference evidence="1" key="1">
    <citation type="journal article" date="2012" name="Science">
        <title>Fermentation, hydrogen, and sulfur metabolism in multiple uncultivated bacterial phyla.</title>
        <authorList>
            <person name="Wrighton K.C."/>
            <person name="Thomas B.C."/>
            <person name="Sharon I."/>
            <person name="Miller C.S."/>
            <person name="Castelle C.J."/>
            <person name="VerBerkmoes N.C."/>
            <person name="Wilkins M.J."/>
            <person name="Hettich R.L."/>
            <person name="Lipton M.S."/>
            <person name="Williams K.H."/>
            <person name="Long P.E."/>
            <person name="Banfield J.F."/>
        </authorList>
    </citation>
    <scope>NUCLEOTIDE SEQUENCE [LARGE SCALE GENOMIC DNA]</scope>
</reference>
<comment type="caution">
    <text evidence="1">The sequence shown here is derived from an EMBL/GenBank/DDBJ whole genome shotgun (WGS) entry which is preliminary data.</text>
</comment>
<dbReference type="EMBL" id="AMFJ01000384">
    <property type="protein sequence ID" value="EKE28020.1"/>
    <property type="molecule type" value="Genomic_DNA"/>
</dbReference>
<protein>
    <submittedName>
        <fullName evidence="1">Uncharacterized protein</fullName>
    </submittedName>
</protein>
<proteinExistence type="predicted"/>
<dbReference type="AlphaFoldDB" id="K2GXB8"/>
<name>K2GXB8_9BACT</name>
<sequence length="101" mass="12290">MFIVQPQITYNQKKDKVFSLLWELKKYDFKVKAYYLWLSAKEVITELELDKVYESIVDSVTQVKQDELNKRMDIFKMNNMKLNEIRIMESKNIQENDIEFI</sequence>